<organism evidence="2 3">
    <name type="scientific">Cirrhinus molitorella</name>
    <name type="common">mud carp</name>
    <dbReference type="NCBI Taxonomy" id="172907"/>
    <lineage>
        <taxon>Eukaryota</taxon>
        <taxon>Metazoa</taxon>
        <taxon>Chordata</taxon>
        <taxon>Craniata</taxon>
        <taxon>Vertebrata</taxon>
        <taxon>Euteleostomi</taxon>
        <taxon>Actinopterygii</taxon>
        <taxon>Neopterygii</taxon>
        <taxon>Teleostei</taxon>
        <taxon>Ostariophysi</taxon>
        <taxon>Cypriniformes</taxon>
        <taxon>Cyprinidae</taxon>
        <taxon>Labeoninae</taxon>
        <taxon>Labeonini</taxon>
        <taxon>Cirrhinus</taxon>
    </lineage>
</organism>
<sequence>MAGRQIGDSDGILIVPQGVRTISAIVIAKMQHNRSSFSRVLKQTMITPNRSRNAAEPLRAQAQESLAART</sequence>
<dbReference type="Proteomes" id="UP001558613">
    <property type="component" value="Unassembled WGS sequence"/>
</dbReference>
<evidence type="ECO:0000256" key="1">
    <source>
        <dbReference type="SAM" id="MobiDB-lite"/>
    </source>
</evidence>
<reference evidence="2 3" key="1">
    <citation type="submission" date="2023-09" db="EMBL/GenBank/DDBJ databases">
        <authorList>
            <person name="Wang M."/>
        </authorList>
    </citation>
    <scope>NUCLEOTIDE SEQUENCE [LARGE SCALE GENOMIC DNA]</scope>
    <source>
        <strain evidence="2">GT-2023</strain>
        <tissue evidence="2">Liver</tissue>
    </source>
</reference>
<name>A0ABR3L468_9TELE</name>
<comment type="caution">
    <text evidence="2">The sequence shown here is derived from an EMBL/GenBank/DDBJ whole genome shotgun (WGS) entry which is preliminary data.</text>
</comment>
<proteinExistence type="predicted"/>
<accession>A0ABR3L468</accession>
<dbReference type="EMBL" id="JAYMGO010000025">
    <property type="protein sequence ID" value="KAL1247700.1"/>
    <property type="molecule type" value="Genomic_DNA"/>
</dbReference>
<gene>
    <name evidence="2" type="ORF">QQF64_023076</name>
</gene>
<evidence type="ECO:0000313" key="2">
    <source>
        <dbReference type="EMBL" id="KAL1247700.1"/>
    </source>
</evidence>
<feature type="region of interest" description="Disordered" evidence="1">
    <location>
        <begin position="48"/>
        <end position="70"/>
    </location>
</feature>
<protein>
    <submittedName>
        <fullName evidence="2">Uncharacterized protein</fullName>
    </submittedName>
</protein>
<keyword evidence="3" id="KW-1185">Reference proteome</keyword>
<evidence type="ECO:0000313" key="3">
    <source>
        <dbReference type="Proteomes" id="UP001558613"/>
    </source>
</evidence>